<feature type="signal peptide" evidence="1">
    <location>
        <begin position="1"/>
        <end position="24"/>
    </location>
</feature>
<evidence type="ECO:0000256" key="1">
    <source>
        <dbReference type="SAM" id="SignalP"/>
    </source>
</evidence>
<proteinExistence type="predicted"/>
<evidence type="ECO:0000313" key="3">
    <source>
        <dbReference type="Proteomes" id="UP000381093"/>
    </source>
</evidence>
<keyword evidence="1" id="KW-0732">Signal</keyword>
<protein>
    <recommendedName>
        <fullName evidence="4">Lipoprotein</fullName>
    </recommendedName>
</protein>
<feature type="chain" id="PRO_5023138713" description="Lipoprotein" evidence="1">
    <location>
        <begin position="25"/>
        <end position="132"/>
    </location>
</feature>
<evidence type="ECO:0000313" key="2">
    <source>
        <dbReference type="EMBL" id="VVO04293.1"/>
    </source>
</evidence>
<dbReference type="Proteomes" id="UP000381093">
    <property type="component" value="Unassembled WGS sequence"/>
</dbReference>
<dbReference type="AlphaFoldDB" id="A0A5E7CHD6"/>
<dbReference type="RefSeq" id="WP_150765157.1">
    <property type="nucleotide sequence ID" value="NZ_CABVHW010000008.1"/>
</dbReference>
<evidence type="ECO:0008006" key="4">
    <source>
        <dbReference type="Google" id="ProtNLM"/>
    </source>
</evidence>
<organism evidence="2 3">
    <name type="scientific">Pseudomonas fluorescens</name>
    <dbReference type="NCBI Taxonomy" id="294"/>
    <lineage>
        <taxon>Bacteria</taxon>
        <taxon>Pseudomonadati</taxon>
        <taxon>Pseudomonadota</taxon>
        <taxon>Gammaproteobacteria</taxon>
        <taxon>Pseudomonadales</taxon>
        <taxon>Pseudomonadaceae</taxon>
        <taxon>Pseudomonas</taxon>
    </lineage>
</organism>
<sequence length="132" mass="14425" precursor="true">MTSLKFGASILLVCLAGCATNSSSYEPPPVPASAVTLDDGQIHSTLEGKKFYGTTREGRHPYSMSFAPGGVEIFEMAPNKPEKEKWTLKDGVVCIEAKDYPTECSQVKVANNEYWFVDPKSGRINAHLKLTP</sequence>
<name>A0A5E7CHD6_PSEFL</name>
<dbReference type="EMBL" id="CABVHW010000008">
    <property type="protein sequence ID" value="VVO04293.1"/>
    <property type="molecule type" value="Genomic_DNA"/>
</dbReference>
<gene>
    <name evidence="2" type="ORF">PS710_02921</name>
</gene>
<accession>A0A5E7CHD6</accession>
<reference evidence="2 3" key="1">
    <citation type="submission" date="2019-09" db="EMBL/GenBank/DDBJ databases">
        <authorList>
            <person name="Chandra G."/>
            <person name="Truman W A."/>
        </authorList>
    </citation>
    <scope>NUCLEOTIDE SEQUENCE [LARGE SCALE GENOMIC DNA]</scope>
    <source>
        <strain evidence="2">PS710</strain>
    </source>
</reference>